<feature type="non-terminal residue" evidence="1">
    <location>
        <position position="74"/>
    </location>
</feature>
<dbReference type="Proteomes" id="UP001341840">
    <property type="component" value="Unassembled WGS sequence"/>
</dbReference>
<accession>A0ABU6RDJ7</accession>
<gene>
    <name evidence="1" type="ORF">PIB30_034313</name>
</gene>
<reference evidence="1 2" key="1">
    <citation type="journal article" date="2023" name="Plants (Basel)">
        <title>Bridging the Gap: Combining Genomics and Transcriptomics Approaches to Understand Stylosanthes scabra, an Orphan Legume from the Brazilian Caatinga.</title>
        <authorList>
            <person name="Ferreira-Neto J.R.C."/>
            <person name="da Silva M.D."/>
            <person name="Binneck E."/>
            <person name="de Melo N.F."/>
            <person name="da Silva R.H."/>
            <person name="de Melo A.L.T.M."/>
            <person name="Pandolfi V."/>
            <person name="Bustamante F.O."/>
            <person name="Brasileiro-Vidal A.C."/>
            <person name="Benko-Iseppon A.M."/>
        </authorList>
    </citation>
    <scope>NUCLEOTIDE SEQUENCE [LARGE SCALE GENOMIC DNA]</scope>
    <source>
        <tissue evidence="1">Leaves</tissue>
    </source>
</reference>
<evidence type="ECO:0000313" key="2">
    <source>
        <dbReference type="Proteomes" id="UP001341840"/>
    </source>
</evidence>
<keyword evidence="2" id="KW-1185">Reference proteome</keyword>
<proteinExistence type="predicted"/>
<sequence length="74" mass="8628">MHFVFLGFRRILRRLIRREFTCHFKNFSPPNVFVEFCVGFFKPTETSSSNSESKLFDENVDTKSDANSVGFNPT</sequence>
<comment type="caution">
    <text evidence="1">The sequence shown here is derived from an EMBL/GenBank/DDBJ whole genome shotgun (WGS) entry which is preliminary data.</text>
</comment>
<evidence type="ECO:0000313" key="1">
    <source>
        <dbReference type="EMBL" id="MED6121889.1"/>
    </source>
</evidence>
<protein>
    <submittedName>
        <fullName evidence="1">Uncharacterized protein</fullName>
    </submittedName>
</protein>
<dbReference type="EMBL" id="JASCZI010030367">
    <property type="protein sequence ID" value="MED6121889.1"/>
    <property type="molecule type" value="Genomic_DNA"/>
</dbReference>
<name>A0ABU6RDJ7_9FABA</name>
<organism evidence="1 2">
    <name type="scientific">Stylosanthes scabra</name>
    <dbReference type="NCBI Taxonomy" id="79078"/>
    <lineage>
        <taxon>Eukaryota</taxon>
        <taxon>Viridiplantae</taxon>
        <taxon>Streptophyta</taxon>
        <taxon>Embryophyta</taxon>
        <taxon>Tracheophyta</taxon>
        <taxon>Spermatophyta</taxon>
        <taxon>Magnoliopsida</taxon>
        <taxon>eudicotyledons</taxon>
        <taxon>Gunneridae</taxon>
        <taxon>Pentapetalae</taxon>
        <taxon>rosids</taxon>
        <taxon>fabids</taxon>
        <taxon>Fabales</taxon>
        <taxon>Fabaceae</taxon>
        <taxon>Papilionoideae</taxon>
        <taxon>50 kb inversion clade</taxon>
        <taxon>dalbergioids sensu lato</taxon>
        <taxon>Dalbergieae</taxon>
        <taxon>Pterocarpus clade</taxon>
        <taxon>Stylosanthes</taxon>
    </lineage>
</organism>